<evidence type="ECO:0000259" key="14">
    <source>
        <dbReference type="Pfam" id="PF21305"/>
    </source>
</evidence>
<dbReference type="NCBIfam" id="TIGR02517">
    <property type="entry name" value="type_II_gspD"/>
    <property type="match status" value="1"/>
</dbReference>
<proteinExistence type="inferred from homology"/>
<dbReference type="Pfam" id="PF03958">
    <property type="entry name" value="Secretin_N"/>
    <property type="match status" value="3"/>
</dbReference>
<feature type="domain" description="NolW-like" evidence="13">
    <location>
        <begin position="193"/>
        <end position="257"/>
    </location>
</feature>
<dbReference type="InterPro" id="IPR050810">
    <property type="entry name" value="Bact_Secretion_Sys_Channel"/>
</dbReference>
<dbReference type="Gene3D" id="3.30.1370.120">
    <property type="match status" value="3"/>
</dbReference>
<dbReference type="EMBL" id="FOLH01000002">
    <property type="protein sequence ID" value="SFC05860.1"/>
    <property type="molecule type" value="Genomic_DNA"/>
</dbReference>
<gene>
    <name evidence="15" type="ORF">SAMN05660443_1368</name>
</gene>
<dbReference type="AlphaFoldDB" id="A0A1I1G9N2"/>
<evidence type="ECO:0000313" key="16">
    <source>
        <dbReference type="Proteomes" id="UP000199058"/>
    </source>
</evidence>
<feature type="signal peptide" evidence="11">
    <location>
        <begin position="1"/>
        <end position="21"/>
    </location>
</feature>
<keyword evidence="9" id="KW-0998">Cell outer membrane</keyword>
<feature type="domain" description="Type II/III secretion system secretin-like" evidence="12">
    <location>
        <begin position="422"/>
        <end position="583"/>
    </location>
</feature>
<evidence type="ECO:0000256" key="3">
    <source>
        <dbReference type="ARBA" id="ARBA00022448"/>
    </source>
</evidence>
<evidence type="ECO:0000256" key="11">
    <source>
        <dbReference type="SAM" id="SignalP"/>
    </source>
</evidence>
<comment type="similarity">
    <text evidence="2">Belongs to the bacterial secretin family. GSP D subfamily.</text>
</comment>
<dbReference type="InterPro" id="IPR013356">
    <property type="entry name" value="T2SS_GspD"/>
</dbReference>
<protein>
    <submittedName>
        <fullName evidence="15">General secretion pathway protein D</fullName>
    </submittedName>
</protein>
<dbReference type="InterPro" id="IPR005644">
    <property type="entry name" value="NolW-like"/>
</dbReference>
<dbReference type="InterPro" id="IPR049371">
    <property type="entry name" value="GspD-like_N0"/>
</dbReference>
<reference evidence="15 16" key="1">
    <citation type="submission" date="2016-10" db="EMBL/GenBank/DDBJ databases">
        <authorList>
            <person name="de Groot N.N."/>
        </authorList>
    </citation>
    <scope>NUCLEOTIDE SEQUENCE [LARGE SCALE GENOMIC DNA]</scope>
    <source>
        <strain evidence="15 16">DSM 18438</strain>
    </source>
</reference>
<feature type="domain" description="NolW-like" evidence="13">
    <location>
        <begin position="127"/>
        <end position="187"/>
    </location>
</feature>
<feature type="domain" description="NolW-like" evidence="13">
    <location>
        <begin position="262"/>
        <end position="334"/>
    </location>
</feature>
<feature type="domain" description="GspD-like N0" evidence="14">
    <location>
        <begin position="28"/>
        <end position="98"/>
    </location>
</feature>
<evidence type="ECO:0000256" key="2">
    <source>
        <dbReference type="ARBA" id="ARBA00006980"/>
    </source>
</evidence>
<keyword evidence="7" id="KW-0653">Protein transport</keyword>
<feature type="chain" id="PRO_5011617860" evidence="11">
    <location>
        <begin position="22"/>
        <end position="640"/>
    </location>
</feature>
<keyword evidence="5" id="KW-0812">Transmembrane</keyword>
<organism evidence="15 16">
    <name type="scientific">Marinospirillum celere</name>
    <dbReference type="NCBI Taxonomy" id="1122252"/>
    <lineage>
        <taxon>Bacteria</taxon>
        <taxon>Pseudomonadati</taxon>
        <taxon>Pseudomonadota</taxon>
        <taxon>Gammaproteobacteria</taxon>
        <taxon>Oceanospirillales</taxon>
        <taxon>Oceanospirillaceae</taxon>
        <taxon>Marinospirillum</taxon>
    </lineage>
</organism>
<dbReference type="STRING" id="1122252.SAMN05660443_1368"/>
<keyword evidence="3 10" id="KW-0813">Transport</keyword>
<evidence type="ECO:0000256" key="7">
    <source>
        <dbReference type="ARBA" id="ARBA00022927"/>
    </source>
</evidence>
<dbReference type="Pfam" id="PF00263">
    <property type="entry name" value="Secretin"/>
    <property type="match status" value="1"/>
</dbReference>
<evidence type="ECO:0000256" key="4">
    <source>
        <dbReference type="ARBA" id="ARBA00022452"/>
    </source>
</evidence>
<keyword evidence="4" id="KW-1134">Transmembrane beta strand</keyword>
<comment type="subcellular location">
    <subcellularLocation>
        <location evidence="1 10">Cell outer membrane</location>
    </subcellularLocation>
</comment>
<dbReference type="InterPro" id="IPR038591">
    <property type="entry name" value="NolW-like_sf"/>
</dbReference>
<name>A0A1I1G9N2_9GAMM</name>
<dbReference type="RefSeq" id="WP_143089493.1">
    <property type="nucleotide sequence ID" value="NZ_FOLH01000002.1"/>
</dbReference>
<evidence type="ECO:0000256" key="6">
    <source>
        <dbReference type="ARBA" id="ARBA00022729"/>
    </source>
</evidence>
<dbReference type="OrthoDB" id="9775455at2"/>
<dbReference type="Pfam" id="PF21305">
    <property type="entry name" value="type_II_gspD_N0"/>
    <property type="match status" value="1"/>
</dbReference>
<keyword evidence="8" id="KW-0472">Membrane</keyword>
<dbReference type="PRINTS" id="PR00811">
    <property type="entry name" value="BCTERIALGSPD"/>
</dbReference>
<sequence length="640" mass="70840">MKLLIKIMLVLLCSLPLVAWAQEERFSVNLKDVELAEFIDSVGRITDRTFMLDPRVRGRVSIRSQRQLTADEVYQVFLSQLRVNGFAVVEMDDDRLKIVPEQTARLEPIRVEGAEAPNTDGQDIMATRVLEVRHSSAAQLVNILTPLMDRRIGVITHYEPSNLLILTDWGTNLERLTNLVRRIDTASSDDLEMLVLEHAAASEMEQLLNQLLRREGRGGQAPTIISDNRLNVLLVRGDSATRNEVRRLISELDQPVERSANTQVFYLRHASATEMVSLLQNLAEDEQAAGEGSERRRLNIQAHESTNALVISGSPYQLREMRLIIDQLDIRRAQVLVEAIIVEISERQARELGVSWLFGDTSGGAVPVASGNFGGGLGGVAEGYSSGGDAGALAALAGIQGLAAGVGRISSSGISFAAILRALETETDSNILSTPSLLTLDNAEASILVGQEVPFITGNQLDTNNNPFQTIQRREVGVRLQIKPQINDGDSVRLEIMQEVSNVEDSVQGAADLITNKREINTTVMADNDDIIVLGGLIQDEQQEIVRKVPLLGDIPWLGALFRSTSVSTEKRNLMVFIKPQILHDRDALALASSDKYRYMRAAHLLRSESSRRLDEWEPRTAANQNLTLEDLFPARWENR</sequence>
<evidence type="ECO:0000313" key="15">
    <source>
        <dbReference type="EMBL" id="SFC05860.1"/>
    </source>
</evidence>
<dbReference type="PANTHER" id="PTHR30332:SF24">
    <property type="entry name" value="SECRETIN GSPD-RELATED"/>
    <property type="match status" value="1"/>
</dbReference>
<dbReference type="InterPro" id="IPR001775">
    <property type="entry name" value="GspD/PilQ"/>
</dbReference>
<accession>A0A1I1G9N2</accession>
<keyword evidence="6 11" id="KW-0732">Signal</keyword>
<dbReference type="GO" id="GO:0015627">
    <property type="term" value="C:type II protein secretion system complex"/>
    <property type="evidence" value="ECO:0007669"/>
    <property type="project" value="InterPro"/>
</dbReference>
<evidence type="ECO:0000256" key="1">
    <source>
        <dbReference type="ARBA" id="ARBA00004442"/>
    </source>
</evidence>
<evidence type="ECO:0000259" key="12">
    <source>
        <dbReference type="Pfam" id="PF00263"/>
    </source>
</evidence>
<keyword evidence="16" id="KW-1185">Reference proteome</keyword>
<dbReference type="InterPro" id="IPR004846">
    <property type="entry name" value="T2SS/T3SS_dom"/>
</dbReference>
<dbReference type="GO" id="GO:0009279">
    <property type="term" value="C:cell outer membrane"/>
    <property type="evidence" value="ECO:0007669"/>
    <property type="project" value="UniProtKB-SubCell"/>
</dbReference>
<dbReference type="PANTHER" id="PTHR30332">
    <property type="entry name" value="PROBABLE GENERAL SECRETION PATHWAY PROTEIN D"/>
    <property type="match status" value="1"/>
</dbReference>
<evidence type="ECO:0000256" key="10">
    <source>
        <dbReference type="RuleBase" id="RU004004"/>
    </source>
</evidence>
<dbReference type="GO" id="GO:0015628">
    <property type="term" value="P:protein secretion by the type II secretion system"/>
    <property type="evidence" value="ECO:0007669"/>
    <property type="project" value="InterPro"/>
</dbReference>
<evidence type="ECO:0000256" key="9">
    <source>
        <dbReference type="ARBA" id="ARBA00023237"/>
    </source>
</evidence>
<evidence type="ECO:0000256" key="5">
    <source>
        <dbReference type="ARBA" id="ARBA00022692"/>
    </source>
</evidence>
<evidence type="ECO:0000259" key="13">
    <source>
        <dbReference type="Pfam" id="PF03958"/>
    </source>
</evidence>
<evidence type="ECO:0000256" key="8">
    <source>
        <dbReference type="ARBA" id="ARBA00023136"/>
    </source>
</evidence>
<dbReference type="Proteomes" id="UP000199058">
    <property type="component" value="Unassembled WGS sequence"/>
</dbReference>